<dbReference type="Gene3D" id="1.20.1280.50">
    <property type="match status" value="1"/>
</dbReference>
<dbReference type="EMBL" id="JBANRG010000016">
    <property type="protein sequence ID" value="KAK7459635.1"/>
    <property type="molecule type" value="Genomic_DNA"/>
</dbReference>
<proteinExistence type="predicted"/>
<evidence type="ECO:0000313" key="4">
    <source>
        <dbReference type="Proteomes" id="UP001498398"/>
    </source>
</evidence>
<dbReference type="Gene3D" id="3.80.10.10">
    <property type="entry name" value="Ribonuclease Inhibitor"/>
    <property type="match status" value="1"/>
</dbReference>
<dbReference type="Proteomes" id="UP001498398">
    <property type="component" value="Unassembled WGS sequence"/>
</dbReference>
<reference evidence="3 4" key="1">
    <citation type="submission" date="2024-01" db="EMBL/GenBank/DDBJ databases">
        <title>A draft genome for the cacao thread blight pathogen Marasmiellus scandens.</title>
        <authorList>
            <person name="Baruah I.K."/>
            <person name="Leung J."/>
            <person name="Bukari Y."/>
            <person name="Amoako-Attah I."/>
            <person name="Meinhardt L.W."/>
            <person name="Bailey B.A."/>
            <person name="Cohen S.P."/>
        </authorList>
    </citation>
    <scope>NUCLEOTIDE SEQUENCE [LARGE SCALE GENOMIC DNA]</scope>
    <source>
        <strain evidence="3 4">GH-19</strain>
    </source>
</reference>
<dbReference type="InterPro" id="IPR032675">
    <property type="entry name" value="LRR_dom_sf"/>
</dbReference>
<dbReference type="EMBL" id="JBANRG010000048">
    <property type="protein sequence ID" value="KAK7445185.1"/>
    <property type="molecule type" value="Genomic_DNA"/>
</dbReference>
<organism evidence="3 4">
    <name type="scientific">Marasmiellus scandens</name>
    <dbReference type="NCBI Taxonomy" id="2682957"/>
    <lineage>
        <taxon>Eukaryota</taxon>
        <taxon>Fungi</taxon>
        <taxon>Dikarya</taxon>
        <taxon>Basidiomycota</taxon>
        <taxon>Agaricomycotina</taxon>
        <taxon>Agaricomycetes</taxon>
        <taxon>Agaricomycetidae</taxon>
        <taxon>Agaricales</taxon>
        <taxon>Marasmiineae</taxon>
        <taxon>Omphalotaceae</taxon>
        <taxon>Marasmiellus</taxon>
    </lineage>
</organism>
<keyword evidence="4" id="KW-1185">Reference proteome</keyword>
<evidence type="ECO:0000313" key="2">
    <source>
        <dbReference type="EMBL" id="KAK7445185.1"/>
    </source>
</evidence>
<feature type="region of interest" description="Disordered" evidence="1">
    <location>
        <begin position="577"/>
        <end position="619"/>
    </location>
</feature>
<comment type="caution">
    <text evidence="3">The sequence shown here is derived from an EMBL/GenBank/DDBJ whole genome shotgun (WGS) entry which is preliminary data.</text>
</comment>
<evidence type="ECO:0008006" key="5">
    <source>
        <dbReference type="Google" id="ProtNLM"/>
    </source>
</evidence>
<accession>A0ABR1JK73</accession>
<evidence type="ECO:0000256" key="1">
    <source>
        <dbReference type="SAM" id="MobiDB-lite"/>
    </source>
</evidence>
<protein>
    <recommendedName>
        <fullName evidence="5">F-box domain-containing protein</fullName>
    </recommendedName>
</protein>
<sequence length="619" mass="69841">MAASSAIVNYDDVVVSSLVRHLAPSHLERLKTLLFSESGMAITGERTPQTTPYSRWEVIALQNLFAPIRRLPPEMLSEIFDHCCQNFSEGFDSYNDAFKRPCKFHGRCPPMVMILGQVCSIWRGVVQSTPKLWTRLDICIGRRARYREYEFFIQELSTRNPSLPVQLHVRNCSLDNTRSRGSTDVLVYTVLFLSSRLESIKAVLSFDDLHSLFVIPGIQFPLLGKVDIRVIKTGFRTHYIPPDPEYSSINTFQNAHALRRFSITSGSSIPNPHILDKPFSLSPKNLTSLSISHSRGTCLSNDTLSYFKMLCACVNLHECSIAFPRSADPEPSATIKAELNALGITVLPALSRLDIQFDFDNFSMPYLFDYLALPGLRFLSIKGPFKASTNALGNHLVKLQKRSGFSLEKLALCCIGEQVFLTKHLVKLLWRQPELQSLSLSECGFYLPDIIGPMHFYHSSSTLSPLLPQLEELVVVADGHYFVAGDDDPYYLSGVIASRWWTCESDEEVEKGEGEKTESESVERKFERSDEDVGCFDEHGVARIYRVFICRNDGEFERTDRKNLRRCRADGLDLVVTDESQWDAEEDGDTDDEEDEGGSEGAGEGTVKRDGEEEEFREG</sequence>
<gene>
    <name evidence="3" type="ORF">VKT23_009616</name>
    <name evidence="2" type="ORF">VKT23_015053</name>
</gene>
<name>A0ABR1JK73_9AGAR</name>
<evidence type="ECO:0000313" key="3">
    <source>
        <dbReference type="EMBL" id="KAK7459635.1"/>
    </source>
</evidence>
<feature type="compositionally biased region" description="Acidic residues" evidence="1">
    <location>
        <begin position="580"/>
        <end position="598"/>
    </location>
</feature>